<reference evidence="9 10" key="1">
    <citation type="journal article" name="Front. Microbiol.">
        <title>Sugar Metabolism of the First Thermophilic Planctomycete Thermogutta terrifontis: Comparative Genomic and Transcriptomic Approaches.</title>
        <authorList>
            <person name="Elcheninov A.G."/>
            <person name="Menzel P."/>
            <person name="Gudbergsdottir S.R."/>
            <person name="Slesarev A.I."/>
            <person name="Kadnikov V.V."/>
            <person name="Krogh A."/>
            <person name="Bonch-Osmolovskaya E.A."/>
            <person name="Peng X."/>
            <person name="Kublanov I.V."/>
        </authorList>
    </citation>
    <scope>NUCLEOTIDE SEQUENCE [LARGE SCALE GENOMIC DNA]</scope>
    <source>
        <strain evidence="9 10">R1</strain>
    </source>
</reference>
<evidence type="ECO:0000313" key="10">
    <source>
        <dbReference type="Proteomes" id="UP000215086"/>
    </source>
</evidence>
<dbReference type="CDD" id="cd16030">
    <property type="entry name" value="iduronate-2-sulfatase"/>
    <property type="match status" value="1"/>
</dbReference>
<dbReference type="PANTHER" id="PTHR45953:SF1">
    <property type="entry name" value="IDURONATE 2-SULFATASE"/>
    <property type="match status" value="1"/>
</dbReference>
<evidence type="ECO:0000256" key="7">
    <source>
        <dbReference type="SAM" id="MobiDB-lite"/>
    </source>
</evidence>
<dbReference type="GO" id="GO:0004423">
    <property type="term" value="F:iduronate-2-sulfatase activity"/>
    <property type="evidence" value="ECO:0007669"/>
    <property type="project" value="InterPro"/>
</dbReference>
<dbReference type="PANTHER" id="PTHR45953">
    <property type="entry name" value="IDURONATE 2-SULFATASE"/>
    <property type="match status" value="1"/>
</dbReference>
<dbReference type="KEGG" id="ttf:THTE_0111"/>
<evidence type="ECO:0000256" key="6">
    <source>
        <dbReference type="ARBA" id="ARBA00022837"/>
    </source>
</evidence>
<keyword evidence="3" id="KW-0479">Metal-binding</keyword>
<dbReference type="EMBL" id="CP018477">
    <property type="protein sequence ID" value="ASV72713.1"/>
    <property type="molecule type" value="Genomic_DNA"/>
</dbReference>
<keyword evidence="5 9" id="KW-0378">Hydrolase</keyword>
<comment type="similarity">
    <text evidence="2">Belongs to the sulfatase family.</text>
</comment>
<evidence type="ECO:0000256" key="5">
    <source>
        <dbReference type="ARBA" id="ARBA00022801"/>
    </source>
</evidence>
<dbReference type="GO" id="GO:0046872">
    <property type="term" value="F:metal ion binding"/>
    <property type="evidence" value="ECO:0007669"/>
    <property type="project" value="UniProtKB-KW"/>
</dbReference>
<keyword evidence="6" id="KW-0106">Calcium</keyword>
<name>A0A286R9T8_9BACT</name>
<protein>
    <submittedName>
        <fullName evidence="9">Choline-sulfatase</fullName>
        <ecNumber evidence="9">3.1.6.6</ecNumber>
    </submittedName>
</protein>
<comment type="cofactor">
    <cofactor evidence="1">
        <name>Ca(2+)</name>
        <dbReference type="ChEBI" id="CHEBI:29108"/>
    </cofactor>
</comment>
<dbReference type="OrthoDB" id="248396at2"/>
<evidence type="ECO:0000313" key="9">
    <source>
        <dbReference type="EMBL" id="ASV72713.1"/>
    </source>
</evidence>
<dbReference type="Pfam" id="PF00884">
    <property type="entry name" value="Sulfatase"/>
    <property type="match status" value="1"/>
</dbReference>
<dbReference type="AlphaFoldDB" id="A0A286R9T8"/>
<feature type="domain" description="Sulfatase N-terminal" evidence="8">
    <location>
        <begin position="27"/>
        <end position="389"/>
    </location>
</feature>
<dbReference type="InterPro" id="IPR035874">
    <property type="entry name" value="IDS"/>
</dbReference>
<feature type="region of interest" description="Disordered" evidence="7">
    <location>
        <begin position="164"/>
        <end position="204"/>
    </location>
</feature>
<dbReference type="SUPFAM" id="SSF53649">
    <property type="entry name" value="Alkaline phosphatase-like"/>
    <property type="match status" value="1"/>
</dbReference>
<accession>A0A286R9T8</accession>
<gene>
    <name evidence="9" type="ORF">THTE_0111</name>
</gene>
<dbReference type="EC" id="3.1.6.6" evidence="9"/>
<dbReference type="GO" id="GO:0005737">
    <property type="term" value="C:cytoplasm"/>
    <property type="evidence" value="ECO:0007669"/>
    <property type="project" value="TreeGrafter"/>
</dbReference>
<dbReference type="RefSeq" id="WP_095413565.1">
    <property type="nucleotide sequence ID" value="NZ_CP018477.1"/>
</dbReference>
<keyword evidence="4" id="KW-0732">Signal</keyword>
<keyword evidence="10" id="KW-1185">Reference proteome</keyword>
<organism evidence="9 10">
    <name type="scientific">Thermogutta terrifontis</name>
    <dbReference type="NCBI Taxonomy" id="1331910"/>
    <lineage>
        <taxon>Bacteria</taxon>
        <taxon>Pseudomonadati</taxon>
        <taxon>Planctomycetota</taxon>
        <taxon>Planctomycetia</taxon>
        <taxon>Pirellulales</taxon>
        <taxon>Thermoguttaceae</taxon>
        <taxon>Thermogutta</taxon>
    </lineage>
</organism>
<evidence type="ECO:0000256" key="3">
    <source>
        <dbReference type="ARBA" id="ARBA00022723"/>
    </source>
</evidence>
<feature type="compositionally biased region" description="Basic and acidic residues" evidence="7">
    <location>
        <begin position="175"/>
        <end position="204"/>
    </location>
</feature>
<evidence type="ECO:0000256" key="4">
    <source>
        <dbReference type="ARBA" id="ARBA00022729"/>
    </source>
</evidence>
<sequence length="495" mass="55547">MSVLWGLLLATCLTGEVQALPDTSHMNVLLIDIEDCNAPALGCYGNPICKTPNLDRFTQTAVRFDRAYVQAVCCNPSRTSFLTGLRPLTTRVTRNEQEMDAHLPEGVLTLPEYLKAKGFYLAVIGKLFHRTDYAEKQLSVFDRIEMYTPPPGWKGPGPIIKFPPVPRSADWQPPPKDEKSREYREWRRKQSDRYGDSGRTREQEGDYRMAATAAALLKEFAKSKQQFFLAVAQSRPHTPLICPKKYIDMYDPAKIPDPPAPPESLVNFPYPKRAFGGNPDIFTLKQPTRQQAKEAIAAYYACLTFVDDNIGMILDALEETGLDKNTIVIFLGDHGFHLGDHGFWSKYSMLEATHRAPLIVRVPGAPANGKTCDEIVEFVDLVPTLGELLKLDLPKNLEGISFAPLLVNPQRPWKKAAFIVEDDGDAFGECVRTKKYSYMEFKKGAIPAALYDLEKDPWETRNVVDDPAYEQVRKEMADLLHAGWKAALPPGVTVP</sequence>
<evidence type="ECO:0000256" key="1">
    <source>
        <dbReference type="ARBA" id="ARBA00001913"/>
    </source>
</evidence>
<evidence type="ECO:0000256" key="2">
    <source>
        <dbReference type="ARBA" id="ARBA00008779"/>
    </source>
</evidence>
<dbReference type="Proteomes" id="UP000215086">
    <property type="component" value="Chromosome"/>
</dbReference>
<proteinExistence type="inferred from homology"/>
<dbReference type="InterPro" id="IPR000917">
    <property type="entry name" value="Sulfatase_N"/>
</dbReference>
<dbReference type="Gene3D" id="3.40.720.10">
    <property type="entry name" value="Alkaline Phosphatase, subunit A"/>
    <property type="match status" value="1"/>
</dbReference>
<dbReference type="InterPro" id="IPR017850">
    <property type="entry name" value="Alkaline_phosphatase_core_sf"/>
</dbReference>
<evidence type="ECO:0000259" key="8">
    <source>
        <dbReference type="Pfam" id="PF00884"/>
    </source>
</evidence>
<dbReference type="GO" id="GO:0047753">
    <property type="term" value="F:choline-sulfatase activity"/>
    <property type="evidence" value="ECO:0007669"/>
    <property type="project" value="UniProtKB-EC"/>
</dbReference>